<evidence type="ECO:0000256" key="9">
    <source>
        <dbReference type="ARBA" id="ARBA00022932"/>
    </source>
</evidence>
<dbReference type="Pfam" id="PF07733">
    <property type="entry name" value="DNA_pol3_alpha"/>
    <property type="match status" value="1"/>
</dbReference>
<gene>
    <name evidence="14" type="primary">dnaE</name>
    <name evidence="14" type="ORF">M0638_24015</name>
</gene>
<evidence type="ECO:0000313" key="14">
    <source>
        <dbReference type="EMBL" id="MCK8787440.1"/>
    </source>
</evidence>
<dbReference type="Gene3D" id="3.20.20.140">
    <property type="entry name" value="Metal-dependent hydrolases"/>
    <property type="match status" value="1"/>
</dbReference>
<sequence>MPETAPSPSPASPSFVHLHNHSAYSLSEGAIKAEKLAALAKEAGMPAVALTDSANLFGALEFAQGCSGKGVQPIMGCQLFLSRAAADERPEAERQAPDPVVALAMDATGLDNLQRLSSRSYLAADPSGKPCLKLDTLREHAAGLILLTGGTTGPLGRLLSEGRREPAAGLLAKLAEAFSDRLAVELHRHGLPEERLVEPGLLDLADAAGLPIVAANDVYFARSSMHAAHDALLCIAEGRAIADPNRRRVTGEHWFKPAAAMRALFADLPDACDNTLAIARRCAVMTEVKKPELPLCPKVLPGMTEEQTVQDMARRGLEARLDAMGADAATRETYRGRLAYELGVIEKMGFSGYFLIVADFIQWAKQQGIPVGPGRGSGAGSVAAWALTITDLDPMRFGLLFERFLNPERVSMPDFDIDFCQDRRGEVIEYVRREYGADRVGQIITFGKLQAKAAVRDVGRVMGLPYGQVNRIAEIIPFNPAKPISLQQAIESEPRLQEMRESDETVAHLLDTALQVEGLYRNASTHAAGVVIGRKPLIDIVPLYRDPRSDMLVTQYSMKYVELASLVKFDFLGLKTLTVIERALALLKDRGVVVDIAAIPLDDAATYEMLRRGDAAGVFQFEGQGMRDCLRQMRVDRFEDLVAAVALYRPGPMANIPAYCQRKNGEAEWESPHPKIRHILEETFGIMVYQEQVMQIAQELAGYSLGAADLLRRAMGKKIRSEMEKQRVIFAEGAARNGVDPQVAGEIFDIMEKFADYGFNKSHAAAYALVSYQTAWLKANHPVEFLAASMSLDFTNTDKLAGHMQEATRLGITVLPPDINRSGHDFRVERHVDAEGNGKAAIRFALAAVKRVGEQAMKDLVAARDAAGPFASVTDFAGRVDPKLINKMMIENLAKAGAFDTLEGNRARLVAGAETIMRRAQADGEQRSSSQAGLFGDAPAALAALRLPEVPDWPQLERLAFEQEAVGFHLSAHPLDVYDVVLRRLGVTASSRIAEKARQGGSRLKLAGTVVNSKERTTKTGSRMAWVRLSDAAGTYEVTCFSEVLSRSRDLLAEGTPVLIHAEARLEGEALRLTANEVQALEQAAQGVGQGLRLWLEQTEAVDRIRVLLEREGRGRGRVVLVPRTGQGQEVEISLPGGFNVSPRLMQAVQVVPGVAAVEPI</sequence>
<reference evidence="14" key="1">
    <citation type="submission" date="2022-04" db="EMBL/GenBank/DDBJ databases">
        <title>Roseomonas acroporae sp. nov., isolated from coral Acropora digitifera.</title>
        <authorList>
            <person name="Sun H."/>
        </authorList>
    </citation>
    <scope>NUCLEOTIDE SEQUENCE</scope>
    <source>
        <strain evidence="14">NAR14</strain>
    </source>
</reference>
<dbReference type="GO" id="GO:0006260">
    <property type="term" value="P:DNA replication"/>
    <property type="evidence" value="ECO:0007669"/>
    <property type="project" value="UniProtKB-KW"/>
</dbReference>
<dbReference type="GO" id="GO:0005737">
    <property type="term" value="C:cytoplasm"/>
    <property type="evidence" value="ECO:0007669"/>
    <property type="project" value="UniProtKB-SubCell"/>
</dbReference>
<comment type="subunit">
    <text evidence="11">DNA polymerase III contains a core (composed of alpha, epsilon and theta chains) that associates with a tau subunit. This core dimerizes to form the POLIII' complex. PolIII' associates with the gamma complex (composed of gamma, delta, delta', psi and chi chains) and with the beta chain to form the complete DNA polymerase III complex.</text>
</comment>
<dbReference type="CDD" id="cd07433">
    <property type="entry name" value="PHP_PolIIIA_DnaE1"/>
    <property type="match status" value="1"/>
</dbReference>
<comment type="subcellular location">
    <subcellularLocation>
        <location evidence="1">Cytoplasm</location>
    </subcellularLocation>
</comment>
<comment type="function">
    <text evidence="10">DNA polymerase III is a complex, multichain enzyme responsible for most of the replicative synthesis in bacteria. This DNA polymerase also exhibits 3' to 5' exonuclease activity. The alpha chain is the DNA polymerase.</text>
</comment>
<protein>
    <recommendedName>
        <fullName evidence="4">DNA polymerase III subunit alpha</fullName>
        <ecNumber evidence="3">2.7.7.7</ecNumber>
    </recommendedName>
</protein>
<dbReference type="InterPro" id="IPR003141">
    <property type="entry name" value="Pol/His_phosphatase_N"/>
</dbReference>
<evidence type="ECO:0000256" key="7">
    <source>
        <dbReference type="ARBA" id="ARBA00022695"/>
    </source>
</evidence>
<dbReference type="AlphaFoldDB" id="A0A9X2BZU5"/>
<dbReference type="InterPro" id="IPR040982">
    <property type="entry name" value="DNA_pol3_finger"/>
</dbReference>
<evidence type="ECO:0000256" key="1">
    <source>
        <dbReference type="ARBA" id="ARBA00004496"/>
    </source>
</evidence>
<dbReference type="SUPFAM" id="SSF89550">
    <property type="entry name" value="PHP domain-like"/>
    <property type="match status" value="1"/>
</dbReference>
<dbReference type="Gene3D" id="1.10.150.870">
    <property type="match status" value="1"/>
</dbReference>
<dbReference type="Pfam" id="PF17657">
    <property type="entry name" value="DNA_pol3_finger"/>
    <property type="match status" value="1"/>
</dbReference>
<dbReference type="GO" id="GO:0008408">
    <property type="term" value="F:3'-5' exonuclease activity"/>
    <property type="evidence" value="ECO:0007669"/>
    <property type="project" value="InterPro"/>
</dbReference>
<accession>A0A9X2BZU5</accession>
<name>A0A9X2BZU5_9PROT</name>
<dbReference type="PANTHER" id="PTHR32294:SF0">
    <property type="entry name" value="DNA POLYMERASE III SUBUNIT ALPHA"/>
    <property type="match status" value="1"/>
</dbReference>
<dbReference type="NCBIfam" id="TIGR00594">
    <property type="entry name" value="polc"/>
    <property type="match status" value="1"/>
</dbReference>
<keyword evidence="5" id="KW-0963">Cytoplasm</keyword>
<dbReference type="Pfam" id="PF02811">
    <property type="entry name" value="PHP"/>
    <property type="match status" value="1"/>
</dbReference>
<evidence type="ECO:0000256" key="3">
    <source>
        <dbReference type="ARBA" id="ARBA00012417"/>
    </source>
</evidence>
<evidence type="ECO:0000256" key="2">
    <source>
        <dbReference type="ARBA" id="ARBA00009496"/>
    </source>
</evidence>
<dbReference type="InterPro" id="IPR016195">
    <property type="entry name" value="Pol/histidinol_Pase-like"/>
</dbReference>
<evidence type="ECO:0000256" key="4">
    <source>
        <dbReference type="ARBA" id="ARBA00019114"/>
    </source>
</evidence>
<dbReference type="Proteomes" id="UP001139516">
    <property type="component" value="Unassembled WGS sequence"/>
</dbReference>
<organism evidence="14 15">
    <name type="scientific">Roseomonas acroporae</name>
    <dbReference type="NCBI Taxonomy" id="2937791"/>
    <lineage>
        <taxon>Bacteria</taxon>
        <taxon>Pseudomonadati</taxon>
        <taxon>Pseudomonadota</taxon>
        <taxon>Alphaproteobacteria</taxon>
        <taxon>Acetobacterales</taxon>
        <taxon>Roseomonadaceae</taxon>
        <taxon>Roseomonas</taxon>
    </lineage>
</organism>
<comment type="catalytic activity">
    <reaction evidence="12">
        <text>DNA(n) + a 2'-deoxyribonucleoside 5'-triphosphate = DNA(n+1) + diphosphate</text>
        <dbReference type="Rhea" id="RHEA:22508"/>
        <dbReference type="Rhea" id="RHEA-COMP:17339"/>
        <dbReference type="Rhea" id="RHEA-COMP:17340"/>
        <dbReference type="ChEBI" id="CHEBI:33019"/>
        <dbReference type="ChEBI" id="CHEBI:61560"/>
        <dbReference type="ChEBI" id="CHEBI:173112"/>
        <dbReference type="EC" id="2.7.7.7"/>
    </reaction>
</comment>
<evidence type="ECO:0000313" key="15">
    <source>
        <dbReference type="Proteomes" id="UP001139516"/>
    </source>
</evidence>
<keyword evidence="15" id="KW-1185">Reference proteome</keyword>
<evidence type="ECO:0000256" key="10">
    <source>
        <dbReference type="ARBA" id="ARBA00025611"/>
    </source>
</evidence>
<dbReference type="EC" id="2.7.7.7" evidence="3"/>
<dbReference type="CDD" id="cd04485">
    <property type="entry name" value="DnaE_OBF"/>
    <property type="match status" value="1"/>
</dbReference>
<dbReference type="InterPro" id="IPR004805">
    <property type="entry name" value="DnaE2/DnaE/PolC"/>
</dbReference>
<proteinExistence type="inferred from homology"/>
<dbReference type="PANTHER" id="PTHR32294">
    <property type="entry name" value="DNA POLYMERASE III SUBUNIT ALPHA"/>
    <property type="match status" value="1"/>
</dbReference>
<dbReference type="RefSeq" id="WP_248669489.1">
    <property type="nucleotide sequence ID" value="NZ_JALPRX010000122.1"/>
</dbReference>
<dbReference type="InterPro" id="IPR049821">
    <property type="entry name" value="PolIIIA_DnaE1_PHP"/>
</dbReference>
<evidence type="ECO:0000256" key="8">
    <source>
        <dbReference type="ARBA" id="ARBA00022705"/>
    </source>
</evidence>
<evidence type="ECO:0000259" key="13">
    <source>
        <dbReference type="SMART" id="SM00481"/>
    </source>
</evidence>
<keyword evidence="8" id="KW-0235">DNA replication</keyword>
<dbReference type="Pfam" id="PF14579">
    <property type="entry name" value="HHH_6"/>
    <property type="match status" value="1"/>
</dbReference>
<feature type="domain" description="Polymerase/histidinol phosphatase N-terminal" evidence="13">
    <location>
        <begin position="16"/>
        <end position="83"/>
    </location>
</feature>
<dbReference type="NCBIfam" id="NF004226">
    <property type="entry name" value="PRK05673.1"/>
    <property type="match status" value="1"/>
</dbReference>
<keyword evidence="7 14" id="KW-0548">Nucleotidyltransferase</keyword>
<evidence type="ECO:0000256" key="11">
    <source>
        <dbReference type="ARBA" id="ARBA00026073"/>
    </source>
</evidence>
<comment type="similarity">
    <text evidence="2">Belongs to the DNA polymerase type-C family. DnaE subfamily.</text>
</comment>
<evidence type="ECO:0000256" key="6">
    <source>
        <dbReference type="ARBA" id="ARBA00022679"/>
    </source>
</evidence>
<dbReference type="SMART" id="SM00481">
    <property type="entry name" value="POLIIIAc"/>
    <property type="match status" value="1"/>
</dbReference>
<dbReference type="EMBL" id="JALPRX010000122">
    <property type="protein sequence ID" value="MCK8787440.1"/>
    <property type="molecule type" value="Genomic_DNA"/>
</dbReference>
<keyword evidence="6 14" id="KW-0808">Transferase</keyword>
<evidence type="ECO:0000256" key="12">
    <source>
        <dbReference type="ARBA" id="ARBA00049244"/>
    </source>
</evidence>
<dbReference type="GO" id="GO:0003887">
    <property type="term" value="F:DNA-directed DNA polymerase activity"/>
    <property type="evidence" value="ECO:0007669"/>
    <property type="project" value="UniProtKB-KW"/>
</dbReference>
<evidence type="ECO:0000256" key="5">
    <source>
        <dbReference type="ARBA" id="ARBA00022490"/>
    </source>
</evidence>
<comment type="caution">
    <text evidence="14">The sequence shown here is derived from an EMBL/GenBank/DDBJ whole genome shotgun (WGS) entry which is preliminary data.</text>
</comment>
<dbReference type="Gene3D" id="1.10.10.1600">
    <property type="entry name" value="Bacterial DNA polymerase III alpha subunit, thumb domain"/>
    <property type="match status" value="1"/>
</dbReference>
<dbReference type="InterPro" id="IPR011708">
    <property type="entry name" value="DNA_pol3_alpha_NTPase_dom"/>
</dbReference>
<keyword evidence="9" id="KW-0239">DNA-directed DNA polymerase</keyword>
<dbReference type="InterPro" id="IPR004013">
    <property type="entry name" value="PHP_dom"/>
</dbReference>
<dbReference type="InterPro" id="IPR041931">
    <property type="entry name" value="DNA_pol3_alpha_thumb_dom"/>
</dbReference>
<dbReference type="InterPro" id="IPR029460">
    <property type="entry name" value="DNAPol_HHH"/>
</dbReference>